<name>A0ABY7FV03_MYAAR</name>
<dbReference type="InterPro" id="IPR058913">
    <property type="entry name" value="Integrase_dom_put"/>
</dbReference>
<organism evidence="2 3">
    <name type="scientific">Mya arenaria</name>
    <name type="common">Soft-shell clam</name>
    <dbReference type="NCBI Taxonomy" id="6604"/>
    <lineage>
        <taxon>Eukaryota</taxon>
        <taxon>Metazoa</taxon>
        <taxon>Spiralia</taxon>
        <taxon>Lophotrochozoa</taxon>
        <taxon>Mollusca</taxon>
        <taxon>Bivalvia</taxon>
        <taxon>Autobranchia</taxon>
        <taxon>Heteroconchia</taxon>
        <taxon>Euheterodonta</taxon>
        <taxon>Imparidentia</taxon>
        <taxon>Neoheterodontei</taxon>
        <taxon>Myida</taxon>
        <taxon>Myoidea</taxon>
        <taxon>Myidae</taxon>
        <taxon>Mya</taxon>
    </lineage>
</organism>
<dbReference type="PANTHER" id="PTHR46791:SF13">
    <property type="entry name" value="CLR5 DOMAIN-CONTAINING PROTEIN"/>
    <property type="match status" value="1"/>
</dbReference>
<reference evidence="2" key="1">
    <citation type="submission" date="2022-11" db="EMBL/GenBank/DDBJ databases">
        <title>Centuries of genome instability and evolution in soft-shell clam transmissible cancer (bioRxiv).</title>
        <authorList>
            <person name="Hart S.F.M."/>
            <person name="Yonemitsu M.A."/>
            <person name="Giersch R.M."/>
            <person name="Beal B.F."/>
            <person name="Arriagada G."/>
            <person name="Davis B.W."/>
            <person name="Ostrander E.A."/>
            <person name="Goff S.P."/>
            <person name="Metzger M.J."/>
        </authorList>
    </citation>
    <scope>NUCLEOTIDE SEQUENCE</scope>
    <source>
        <strain evidence="2">MELC-2E11</strain>
        <tissue evidence="2">Siphon/mantle</tissue>
    </source>
</reference>
<dbReference type="Pfam" id="PF24764">
    <property type="entry name" value="rva_4"/>
    <property type="match status" value="1"/>
</dbReference>
<proteinExistence type="predicted"/>
<dbReference type="EMBL" id="CP111024">
    <property type="protein sequence ID" value="WAR24561.1"/>
    <property type="molecule type" value="Genomic_DNA"/>
</dbReference>
<sequence>MMDGCPLRVSADLGTENCYVRDIHMYLRSFTEDHDVQNCYLVGSSNRNQRIERWLGILRTQNVQYWMDFFKLLESTGSNTGDLLDIALLQFCFMDVIQVMKNLMKFLWNCHRIRPVRNNISPSGRPVTMYTCPELYGAQDYLCAVPRANVDSCLEECVLKSNITCDATVFEICTMIMDDHDLQGPDCGDSTVILYQTLRREILSEISRT</sequence>
<evidence type="ECO:0000313" key="3">
    <source>
        <dbReference type="Proteomes" id="UP001164746"/>
    </source>
</evidence>
<keyword evidence="3" id="KW-1185">Reference proteome</keyword>
<accession>A0ABY7FV03</accession>
<gene>
    <name evidence="2" type="ORF">MAR_038230</name>
</gene>
<dbReference type="Proteomes" id="UP001164746">
    <property type="component" value="Chromosome 13"/>
</dbReference>
<protein>
    <recommendedName>
        <fullName evidence="1">Integrase core domain-containing protein</fullName>
    </recommendedName>
</protein>
<evidence type="ECO:0000313" key="2">
    <source>
        <dbReference type="EMBL" id="WAR24561.1"/>
    </source>
</evidence>
<feature type="domain" description="Integrase core" evidence="1">
    <location>
        <begin position="4"/>
        <end position="119"/>
    </location>
</feature>
<dbReference type="PANTHER" id="PTHR46791">
    <property type="entry name" value="EXPRESSED PROTEIN"/>
    <property type="match status" value="1"/>
</dbReference>
<evidence type="ECO:0000259" key="1">
    <source>
        <dbReference type="Pfam" id="PF24764"/>
    </source>
</evidence>